<protein>
    <submittedName>
        <fullName evidence="1">Uncharacterized protein</fullName>
    </submittedName>
</protein>
<accession>E2A6F6</accession>
<name>E2A6F6_CAMFO</name>
<dbReference type="EMBL" id="GL437123">
    <property type="protein sequence ID" value="EFN71041.1"/>
    <property type="molecule type" value="Genomic_DNA"/>
</dbReference>
<evidence type="ECO:0000313" key="2">
    <source>
        <dbReference type="Proteomes" id="UP000000311"/>
    </source>
</evidence>
<keyword evidence="2" id="KW-1185">Reference proteome</keyword>
<gene>
    <name evidence="1" type="ORF">EAG_09932</name>
</gene>
<evidence type="ECO:0000313" key="1">
    <source>
        <dbReference type="EMBL" id="EFN71041.1"/>
    </source>
</evidence>
<dbReference type="InParanoid" id="E2A6F6"/>
<dbReference type="Proteomes" id="UP000000311">
    <property type="component" value="Unassembled WGS sequence"/>
</dbReference>
<organism evidence="2">
    <name type="scientific">Camponotus floridanus</name>
    <name type="common">Florida carpenter ant</name>
    <dbReference type="NCBI Taxonomy" id="104421"/>
    <lineage>
        <taxon>Eukaryota</taxon>
        <taxon>Metazoa</taxon>
        <taxon>Ecdysozoa</taxon>
        <taxon>Arthropoda</taxon>
        <taxon>Hexapoda</taxon>
        <taxon>Insecta</taxon>
        <taxon>Pterygota</taxon>
        <taxon>Neoptera</taxon>
        <taxon>Endopterygota</taxon>
        <taxon>Hymenoptera</taxon>
        <taxon>Apocrita</taxon>
        <taxon>Aculeata</taxon>
        <taxon>Formicoidea</taxon>
        <taxon>Formicidae</taxon>
        <taxon>Formicinae</taxon>
        <taxon>Camponotus</taxon>
    </lineage>
</organism>
<reference evidence="1 2" key="1">
    <citation type="journal article" date="2010" name="Science">
        <title>Genomic comparison of the ants Camponotus floridanus and Harpegnathos saltator.</title>
        <authorList>
            <person name="Bonasio R."/>
            <person name="Zhang G."/>
            <person name="Ye C."/>
            <person name="Mutti N.S."/>
            <person name="Fang X."/>
            <person name="Qin N."/>
            <person name="Donahue G."/>
            <person name="Yang P."/>
            <person name="Li Q."/>
            <person name="Li C."/>
            <person name="Zhang P."/>
            <person name="Huang Z."/>
            <person name="Berger S.L."/>
            <person name="Reinberg D."/>
            <person name="Wang J."/>
            <person name="Liebig J."/>
        </authorList>
    </citation>
    <scope>NUCLEOTIDE SEQUENCE [LARGE SCALE GENOMIC DNA]</scope>
    <source>
        <strain evidence="2">C129</strain>
    </source>
</reference>
<dbReference type="AlphaFoldDB" id="E2A6F6"/>
<sequence length="195" mass="22457">MLNLSIYNLASSINTMVFGSNKFRIRRYLYLQKSVSLGSKETFTIEINSFISDYHRIISAFDQSDEYLLRKRSLVSKFISARSVTSTEVWPIQEVTEPSLGTIRSIRLQETERTAKRSDGVFLPVWCLPPDSIECSPLVLLLLSQHRVFSTRPSPLERELRFSSPRLQGRHEPYRTTFEFIVKSNRRFAAASANA</sequence>
<proteinExistence type="predicted"/>